<reference evidence="1" key="1">
    <citation type="journal article" date="2015" name="Nature">
        <title>Complex archaea that bridge the gap between prokaryotes and eukaryotes.</title>
        <authorList>
            <person name="Spang A."/>
            <person name="Saw J.H."/>
            <person name="Jorgensen S.L."/>
            <person name="Zaremba-Niedzwiedzka K."/>
            <person name="Martijn J."/>
            <person name="Lind A.E."/>
            <person name="van Eijk R."/>
            <person name="Schleper C."/>
            <person name="Guy L."/>
            <person name="Ettema T.J."/>
        </authorList>
    </citation>
    <scope>NUCLEOTIDE SEQUENCE</scope>
</reference>
<dbReference type="AlphaFoldDB" id="A0A0F9TD28"/>
<organism evidence="1">
    <name type="scientific">marine sediment metagenome</name>
    <dbReference type="NCBI Taxonomy" id="412755"/>
    <lineage>
        <taxon>unclassified sequences</taxon>
        <taxon>metagenomes</taxon>
        <taxon>ecological metagenomes</taxon>
    </lineage>
</organism>
<name>A0A0F9TD28_9ZZZZ</name>
<evidence type="ECO:0000313" key="1">
    <source>
        <dbReference type="EMBL" id="KKN79175.1"/>
    </source>
</evidence>
<comment type="caution">
    <text evidence="1">The sequence shown here is derived from an EMBL/GenBank/DDBJ whole genome shotgun (WGS) entry which is preliminary data.</text>
</comment>
<dbReference type="EMBL" id="LAZR01000251">
    <property type="protein sequence ID" value="KKN79175.1"/>
    <property type="molecule type" value="Genomic_DNA"/>
</dbReference>
<proteinExistence type="predicted"/>
<gene>
    <name evidence="1" type="ORF">LCGC14_0341920</name>
</gene>
<accession>A0A0F9TD28</accession>
<sequence>MDALQTVNMVRLLLDDSIDWFHDDIISAINESQMRLIRQYYLAGDERSLRTLYFKNEALSDGDYITYTIPSDPTATPTLLLYPRACRIYNKGLDTGIESLTATYLEPQLYYNYDKPGYYIDDEFPRAAYYTIEKKQFLIDNSDPLNPVYEWGTKIRFIKQLQESHATLWFIAEPPLFAYTTGIGQSRSLWLPEECHIEVATLAAELLNDYDVGERERGEAVFENQRLTLTGVGNG</sequence>
<protein>
    <submittedName>
        <fullName evidence="1">Uncharacterized protein</fullName>
    </submittedName>
</protein>